<evidence type="ECO:0000256" key="5">
    <source>
        <dbReference type="ARBA" id="ARBA00023027"/>
    </source>
</evidence>
<evidence type="ECO:0000313" key="8">
    <source>
        <dbReference type="EMBL" id="KAG6676432.1"/>
    </source>
</evidence>
<dbReference type="EMBL" id="CM031839">
    <property type="protein sequence ID" value="KAG6676432.1"/>
    <property type="molecule type" value="Genomic_DNA"/>
</dbReference>
<sequence>MTSSSMAFQSGASSSSLFSSTHLWNHDVFLSFRGEDVRYGFISHLHQALNQRGIKTYIDSINLERGEEISPVLCKAIEESIISIIVLSKNYAESRWCLDELLKILDCNKTIVLPIFYHVDPSEVRHQKGIFGKSFDKLGDKLKDNAKMLKWKEALKRVADLSGFTLAKCRKESEFILEIIQWVDLKMINQTPLSVAKYPIGIESRIQDIYQHLSIGNNDITSIVGIFGTGGIGKTTISKDIYNQISSQFEGSCFLEEVRETSKQSGGLIKLQNTLLYDILGTSLDVHDKNRGINVIRDRLHSKRILLILDDVDELVQLENLVGDRDWFGSGSRIIITTRDQHLLEVFEVDSKYEVMILDDNEALQLFSLHAFKEKEPQKDFMDISKQITKYAQGLPLALTVLGSDLKSQSIQQWKSAMDKYKNIPHGDIQKVLLVSFASLHDADKEIFLDIAFFFKGESLKNVTKIFDSCGFYPNHGIERLKDKCLITIEGHNKRVGMHDLLQAMGREIVRRESPKKPSKRSRLWNHEDIRKVLQDSMGLNKIEGILLDLPEGDEVISLHSEAFRNMENLRVFINRNARFSCAPNYLSNKLRVLDWNNYPSPYLPPNFQGKNLIILRMRHSLIKELGDRFKPKNLTIMKFENCEFLEKIPDLSSLSNLKELAVQFCTRLVEVHDTVGSLENLSMLDFFHCSKLRILPRSLNLRSLCYLGLQDCPSIRYLPEIECKIESLIELNLRDTAIEELPLSIGNLVGLESLYLRGCKNLMRLPIACIRLQHLRWLEIGGNCPDFVQTMMDDGLSLMAIESTKMEEEISLREERLHEFASPTNSSNGSIGLQLLNLQNCFLSETNFFPISSLFTMFNSSASLCHLYLSSTYIVCLLTSIKDIMSLESLSLSYCCKLEEIPELLRNITEVDVRGCKSVEIFREVFKILQLNGSHIRSLRRTDLDRCYKMLENIWNDRVQNPLLWKGVYEYEYDATLCLENQIPEWLSNIHEFLKDNRMVKGPDDYVRPRGEEEWVIDIEGPYNLEEINGILLYIAILFKDVSVDGTIDHANAKITSKRSDHVCRIEGVQLVNKGWYRKGNRTGQAVWVGYSNLKSFKLPVLDNLRVQFDLRCKGMVRFYKSCRAKVVYKNETIS</sequence>
<dbReference type="Proteomes" id="UP000811246">
    <property type="component" value="Chromosome 15"/>
</dbReference>
<evidence type="ECO:0000256" key="6">
    <source>
        <dbReference type="ARBA" id="ARBA00047304"/>
    </source>
</evidence>
<dbReference type="GO" id="GO:0043531">
    <property type="term" value="F:ADP binding"/>
    <property type="evidence" value="ECO:0007669"/>
    <property type="project" value="InterPro"/>
</dbReference>
<dbReference type="GO" id="GO:0061809">
    <property type="term" value="F:NAD+ nucleosidase activity, cyclic ADP-ribose generating"/>
    <property type="evidence" value="ECO:0007669"/>
    <property type="project" value="UniProtKB-EC"/>
</dbReference>
<dbReference type="InterPro" id="IPR000157">
    <property type="entry name" value="TIR_dom"/>
</dbReference>
<proteinExistence type="predicted"/>
<evidence type="ECO:0000313" key="9">
    <source>
        <dbReference type="Proteomes" id="UP000811246"/>
    </source>
</evidence>
<dbReference type="GO" id="GO:0007165">
    <property type="term" value="P:signal transduction"/>
    <property type="evidence" value="ECO:0007669"/>
    <property type="project" value="InterPro"/>
</dbReference>
<dbReference type="GO" id="GO:0006952">
    <property type="term" value="P:defense response"/>
    <property type="evidence" value="ECO:0007669"/>
    <property type="project" value="InterPro"/>
</dbReference>
<comment type="catalytic activity">
    <reaction evidence="6">
        <text>NAD(+) + H2O = ADP-D-ribose + nicotinamide + H(+)</text>
        <dbReference type="Rhea" id="RHEA:16301"/>
        <dbReference type="ChEBI" id="CHEBI:15377"/>
        <dbReference type="ChEBI" id="CHEBI:15378"/>
        <dbReference type="ChEBI" id="CHEBI:17154"/>
        <dbReference type="ChEBI" id="CHEBI:57540"/>
        <dbReference type="ChEBI" id="CHEBI:57967"/>
        <dbReference type="EC" id="3.2.2.6"/>
    </reaction>
    <physiologicalReaction direction="left-to-right" evidence="6">
        <dbReference type="Rhea" id="RHEA:16302"/>
    </physiologicalReaction>
</comment>
<evidence type="ECO:0000256" key="1">
    <source>
        <dbReference type="ARBA" id="ARBA00011982"/>
    </source>
</evidence>
<dbReference type="InterPro" id="IPR002182">
    <property type="entry name" value="NB-ARC"/>
</dbReference>
<dbReference type="PROSITE" id="PS50104">
    <property type="entry name" value="TIR"/>
    <property type="match status" value="1"/>
</dbReference>
<accession>A0A922A7Q1</accession>
<reference evidence="8" key="1">
    <citation type="submission" date="2021-01" db="EMBL/GenBank/DDBJ databases">
        <authorList>
            <person name="Lovell J.T."/>
            <person name="Bentley N."/>
            <person name="Bhattarai G."/>
            <person name="Jenkins J.W."/>
            <person name="Sreedasyam A."/>
            <person name="Alarcon Y."/>
            <person name="Bock C."/>
            <person name="Boston L."/>
            <person name="Carlson J."/>
            <person name="Cervantes K."/>
            <person name="Clermont K."/>
            <person name="Krom N."/>
            <person name="Kubenka K."/>
            <person name="Mamidi S."/>
            <person name="Mattison C."/>
            <person name="Monteros M."/>
            <person name="Pisani C."/>
            <person name="Plott C."/>
            <person name="Rajasekar S."/>
            <person name="Rhein H.S."/>
            <person name="Rohla C."/>
            <person name="Song M."/>
            <person name="Hilaire R.S."/>
            <person name="Shu S."/>
            <person name="Wells L."/>
            <person name="Wang X."/>
            <person name="Webber J."/>
            <person name="Heerema R.J."/>
            <person name="Klein P."/>
            <person name="Conner P."/>
            <person name="Grauke L."/>
            <person name="Grimwood J."/>
            <person name="Schmutz J."/>
            <person name="Randall J.J."/>
        </authorList>
    </citation>
    <scope>NUCLEOTIDE SEQUENCE</scope>
    <source>
        <tissue evidence="8">Leaf</tissue>
    </source>
</reference>
<evidence type="ECO:0000259" key="7">
    <source>
        <dbReference type="PROSITE" id="PS50104"/>
    </source>
</evidence>
<dbReference type="Pfam" id="PF23282">
    <property type="entry name" value="WHD_ROQ1"/>
    <property type="match status" value="1"/>
</dbReference>
<feature type="domain" description="TIR" evidence="7">
    <location>
        <begin position="24"/>
        <end position="187"/>
    </location>
</feature>
<dbReference type="EC" id="3.2.2.6" evidence="1"/>
<dbReference type="InterPro" id="IPR058546">
    <property type="entry name" value="RPS4B/Roq1-like_LRR"/>
</dbReference>
<gene>
    <name evidence="8" type="ORF">I3842_15G151300</name>
</gene>
<keyword evidence="5" id="KW-0520">NAD</keyword>
<evidence type="ECO:0000256" key="2">
    <source>
        <dbReference type="ARBA" id="ARBA00022737"/>
    </source>
</evidence>
<evidence type="ECO:0000256" key="4">
    <source>
        <dbReference type="ARBA" id="ARBA00022821"/>
    </source>
</evidence>
<dbReference type="FunFam" id="3.40.50.10140:FF:000007">
    <property type="entry name" value="Disease resistance protein (TIR-NBS-LRR class)"/>
    <property type="match status" value="1"/>
</dbReference>
<dbReference type="InterPro" id="IPR044974">
    <property type="entry name" value="Disease_R_plants"/>
</dbReference>
<dbReference type="Pfam" id="PF01582">
    <property type="entry name" value="TIR"/>
    <property type="match status" value="1"/>
</dbReference>
<dbReference type="InterPro" id="IPR058192">
    <property type="entry name" value="WHD_ROQ1-like"/>
</dbReference>
<dbReference type="FunFam" id="1.10.8.430:FF:000002">
    <property type="entry name" value="Disease resistance protein (TIR-NBS-LRR class)"/>
    <property type="match status" value="1"/>
</dbReference>
<dbReference type="AlphaFoldDB" id="A0A922A7Q1"/>
<organism evidence="8 9">
    <name type="scientific">Carya illinoinensis</name>
    <name type="common">Pecan</name>
    <dbReference type="NCBI Taxonomy" id="32201"/>
    <lineage>
        <taxon>Eukaryota</taxon>
        <taxon>Viridiplantae</taxon>
        <taxon>Streptophyta</taxon>
        <taxon>Embryophyta</taxon>
        <taxon>Tracheophyta</taxon>
        <taxon>Spermatophyta</taxon>
        <taxon>Magnoliopsida</taxon>
        <taxon>eudicotyledons</taxon>
        <taxon>Gunneridae</taxon>
        <taxon>Pentapetalae</taxon>
        <taxon>rosids</taxon>
        <taxon>fabids</taxon>
        <taxon>Fagales</taxon>
        <taxon>Juglandaceae</taxon>
        <taxon>Carya</taxon>
    </lineage>
</organism>
<protein>
    <recommendedName>
        <fullName evidence="1">ADP-ribosyl cyclase/cyclic ADP-ribose hydrolase</fullName>
        <ecNumber evidence="1">3.2.2.6</ecNumber>
    </recommendedName>
</protein>
<dbReference type="SMART" id="SM00255">
    <property type="entry name" value="TIR"/>
    <property type="match status" value="1"/>
</dbReference>
<comment type="caution">
    <text evidence="8">The sequence shown here is derived from an EMBL/GenBank/DDBJ whole genome shotgun (WGS) entry which is preliminary data.</text>
</comment>
<keyword evidence="2" id="KW-0677">Repeat</keyword>
<dbReference type="PANTHER" id="PTHR11017:SF570">
    <property type="entry name" value="DISEASE RESISTANCE PROTEIN (TIR-NBS CLASS)-RELATED"/>
    <property type="match status" value="1"/>
</dbReference>
<evidence type="ECO:0000256" key="3">
    <source>
        <dbReference type="ARBA" id="ARBA00022801"/>
    </source>
</evidence>
<dbReference type="PANTHER" id="PTHR11017">
    <property type="entry name" value="LEUCINE-RICH REPEAT-CONTAINING PROTEIN"/>
    <property type="match status" value="1"/>
</dbReference>
<keyword evidence="4" id="KW-0611">Plant defense</keyword>
<dbReference type="Pfam" id="PF00931">
    <property type="entry name" value="NB-ARC"/>
    <property type="match status" value="1"/>
</dbReference>
<dbReference type="Pfam" id="PF23286">
    <property type="entry name" value="LRR_13"/>
    <property type="match status" value="1"/>
</dbReference>
<name>A0A922A7Q1_CARIL</name>
<keyword evidence="3" id="KW-0378">Hydrolase</keyword>